<dbReference type="Pfam" id="PF00929">
    <property type="entry name" value="RNase_T"/>
    <property type="match status" value="1"/>
</dbReference>
<sequence>MDGWTEVTRIPVTSRSSRSGETGQLTSLLFDHTCNLLWCADSGGYASSFTSMSPDNTGFGIQPPVSLYSYTRFRASPRGDPILQQLNHKKGIFALSKNSITFNTRRGINEACLTQSQLKSDHDKQAFSGLTCLTSAYSTSTDIIVGGTHSLFKIDMNKPSAIQYFSHDKELRFINHSSKLLALGNNSGSVDLFDPNSNEVIKSFSGHSGLLSDLDVKGNYVATCGLSSRPRRYGASGSANYVVDPLVNIYDLRMMRVVSPIPFPAGAKFAKFYPKIPNIVVIASSAGQIQFVDMYDQSQVHLYQADLTSPSPANSVSGMNSSYLSNLDVSDNGEFLAFTDGHNTLSLWGINSNGPGNFVSYPISLDLPEVTSQPSSVNAVGLDEPYPLNSVGLPYYKEYLASYIPAERIFTKETSKTPVKIDQELLELSERNPGKFLPYDPRKYGPRNVVTDDEGDHLKAPTKDKFNNTKQNLVPKFISERSATASPISFNRETETGSPNPGSTASFHEGHRNNDKNAQTTKISAFHDENDSETIFQYKASYTNQVPSCYSRLEIQYSKFGVDDFDFEYYNRSGGSFCGLENHLDNSYANSLIQIYRFSPIFYSVVTGSLLEEWLPNSSEVIIDQHNPQGSSVLNELGYLFDMMHKAGGKNVSINNFSQILSESPVAKAHGLIIKDEGVSLNAFQLQTLIITFNKFLVESVINDYAKQFNLFLQDMTSMHYELNIYTTNGEFIEMQQGSQATLDLMTPPASTLNRTGGGIGQNTYVPPQAVLTKRNYTLLTYLEYSLNQNKILPASNTNPFPLEIRQTLTKLGPVLSINIPFTAQEYELLRHYKKWLVPEFYATMGNNKKVSFKPVVTQLHQQADKYELLGYSCQINHDATSAPGKHNMVSFIKIRSPASGKDQWFLFNDFLVMTVPEDEVFNLSYSWKKPVVLVYHNAENPHNQNFSYFEIEFFRSIERLNDSILYRDHFACGVREGIKREYELLTRREAPQIGSLIAIDAEFVSLKPEVAEARLTTKKRIIRPSVLSLARISALRGEGEKYGVPFIDDYIVHTKPIFDNLTEFSGIEEGDLDPHTSTKTLVTLQTAYRKLWLLLNLGCTFVGHGLKSDFRCINLQVPKSQIRDTAELYYLPDIKRKLSLKFLAYMVLNESVQKANHDSIEDARTALLLYKKYLELESADEFEISLRRVYNKGYNLRFKVPEQEEY</sequence>
<dbReference type="EMBL" id="CP076750">
    <property type="protein sequence ID" value="QWW23498.1"/>
    <property type="molecule type" value="Genomic_DNA"/>
</dbReference>
<evidence type="ECO:0000256" key="1">
    <source>
        <dbReference type="ARBA" id="ARBA00001663"/>
    </source>
</evidence>
<keyword evidence="7 10" id="KW-0479">Metal-binding</keyword>
<dbReference type="SMART" id="SM00479">
    <property type="entry name" value="EXOIII"/>
    <property type="match status" value="1"/>
</dbReference>
<dbReference type="FunFam" id="3.30.420.10:FF:000028">
    <property type="entry name" value="PAN2-PAN3 deadenylation complex catalytic subunit PAN2"/>
    <property type="match status" value="1"/>
</dbReference>
<reference evidence="13" key="2">
    <citation type="submission" date="2017-11" db="EMBL/GenBank/DDBJ databases">
        <title>Candida auris genome assembly and annotation.</title>
        <authorList>
            <person name="Munoz J.F."/>
            <person name="Gade L.G."/>
            <person name="Chow N.A."/>
            <person name="Litvintseva A.P."/>
            <person name="Loparev V.N."/>
            <person name="Cuomo C.A."/>
        </authorList>
    </citation>
    <scope>NUCLEOTIDE SEQUENCE</scope>
    <source>
        <strain evidence="13">B8441</strain>
    </source>
</reference>
<dbReference type="GO" id="GO:0000289">
    <property type="term" value="P:nuclear-transcribed mRNA poly(A) tail shortening"/>
    <property type="evidence" value="ECO:0007669"/>
    <property type="project" value="UniProtKB-UniRule"/>
</dbReference>
<comment type="domain">
    <text evidence="10">Contains a pseudo-UCH domain. This ubiquitin C-terminal hydrolase (UCH)-like or ubiquitin specific protease (USP)-like domain is predicted to be catalytically inactive because it lacks the active site catalytic triad characteristic of thiol proteases, with residues at the equivalent structural positions that are incompatible with catalysis, and it cannot bind ubiquitin. It functions as a structural scaffold for intra- and intermolecular interactions in the complex.</text>
</comment>
<evidence type="ECO:0000256" key="4">
    <source>
        <dbReference type="ARBA" id="ARBA00022574"/>
    </source>
</evidence>
<comment type="similarity">
    <text evidence="10">Belongs to the peptidase C19 family. PAN2 subfamily.</text>
</comment>
<feature type="region of interest" description="Disordered" evidence="11">
    <location>
        <begin position="1"/>
        <end position="20"/>
    </location>
</feature>
<dbReference type="VEuPathDB" id="FungiDB:B9J08_000725"/>
<dbReference type="InterPro" id="IPR013520">
    <property type="entry name" value="Ribonucl_H"/>
</dbReference>
<evidence type="ECO:0000256" key="3">
    <source>
        <dbReference type="ARBA" id="ARBA00022490"/>
    </source>
</evidence>
<evidence type="ECO:0000256" key="8">
    <source>
        <dbReference type="ARBA" id="ARBA00022801"/>
    </source>
</evidence>
<evidence type="ECO:0000256" key="2">
    <source>
        <dbReference type="ARBA" id="ARBA00004496"/>
    </source>
</evidence>
<comment type="catalytic activity">
    <reaction evidence="1 10">
        <text>Exonucleolytic cleavage of poly(A) to 5'-AMP.</text>
        <dbReference type="EC" id="3.1.13.4"/>
    </reaction>
</comment>
<evidence type="ECO:0000313" key="14">
    <source>
        <dbReference type="EMBL" id="QWW23498.1"/>
    </source>
</evidence>
<dbReference type="VEuPathDB" id="FungiDB:QG37_01571"/>
<dbReference type="VEuPathDB" id="FungiDB:CJJ09_002685"/>
<dbReference type="InterPro" id="IPR050785">
    <property type="entry name" value="PAN2-PAN3_catalytic_subunit"/>
</dbReference>
<dbReference type="SUPFAM" id="SSF53098">
    <property type="entry name" value="Ribonuclease H-like"/>
    <property type="match status" value="1"/>
</dbReference>
<feature type="binding site" evidence="10">
    <location>
        <position position="1163"/>
    </location>
    <ligand>
        <name>a divalent metal cation</name>
        <dbReference type="ChEBI" id="CHEBI:60240"/>
        <note>catalytic</note>
    </ligand>
</feature>
<dbReference type="InterPro" id="IPR028881">
    <property type="entry name" value="PAN2_UCH_dom"/>
</dbReference>
<name>A0A2H1A5S5_CANAR</name>
<evidence type="ECO:0000256" key="7">
    <source>
        <dbReference type="ARBA" id="ARBA00022723"/>
    </source>
</evidence>
<reference evidence="14" key="3">
    <citation type="submission" date="2021-06" db="EMBL/GenBank/DDBJ databases">
        <title>Candida auris outbreak in lebanese hospital.</title>
        <authorList>
            <person name="Finianos M."/>
        </authorList>
    </citation>
    <scope>NUCLEOTIDE SEQUENCE</scope>
    <source>
        <strain evidence="14">CA7LBN</strain>
    </source>
</reference>
<dbReference type="HAMAP" id="MF_03182">
    <property type="entry name" value="PAN2"/>
    <property type="match status" value="1"/>
</dbReference>
<feature type="region of interest" description="Disordered" evidence="11">
    <location>
        <begin position="437"/>
        <end position="470"/>
    </location>
</feature>
<organism evidence="13">
    <name type="scientific">Candidozyma auris</name>
    <name type="common">Yeast</name>
    <name type="synonym">Candida auris</name>
    <dbReference type="NCBI Taxonomy" id="498019"/>
    <lineage>
        <taxon>Eukaryota</taxon>
        <taxon>Fungi</taxon>
        <taxon>Dikarya</taxon>
        <taxon>Ascomycota</taxon>
        <taxon>Saccharomycotina</taxon>
        <taxon>Pichiomycetes</taxon>
        <taxon>Metschnikowiaceae</taxon>
        <taxon>Candidozyma</taxon>
    </lineage>
</organism>
<feature type="compositionally biased region" description="Polar residues" evidence="11">
    <location>
        <begin position="485"/>
        <end position="506"/>
    </location>
</feature>
<evidence type="ECO:0000256" key="11">
    <source>
        <dbReference type="SAM" id="MobiDB-lite"/>
    </source>
</evidence>
<dbReference type="InterPro" id="IPR012337">
    <property type="entry name" value="RNaseH-like_sf"/>
</dbReference>
<dbReference type="InterPro" id="IPR015943">
    <property type="entry name" value="WD40/YVTN_repeat-like_dom_sf"/>
</dbReference>
<feature type="region of interest" description="Disordered" evidence="11">
    <location>
        <begin position="485"/>
        <end position="515"/>
    </location>
</feature>
<feature type="compositionally biased region" description="Polar residues" evidence="11">
    <location>
        <begin position="11"/>
        <end position="20"/>
    </location>
</feature>
<dbReference type="Pfam" id="PF13423">
    <property type="entry name" value="UCH_1"/>
    <property type="match status" value="1"/>
</dbReference>
<dbReference type="GO" id="GO:0003676">
    <property type="term" value="F:nucleic acid binding"/>
    <property type="evidence" value="ECO:0007669"/>
    <property type="project" value="InterPro"/>
</dbReference>
<keyword evidence="3 10" id="KW-0963">Cytoplasm</keyword>
<comment type="subunit">
    <text evidence="10">Forms a heterotrimer with an asymmetric homodimer of the regulatory subunit PAN3 to form the poly(A)-nuclease (PAN) deadenylation complex.</text>
</comment>
<evidence type="ECO:0000256" key="6">
    <source>
        <dbReference type="ARBA" id="ARBA00022722"/>
    </source>
</evidence>
<dbReference type="PANTHER" id="PTHR15728">
    <property type="entry name" value="DEADENYLATION COMPLEX CATALYTIC SUBUNIT PAN2"/>
    <property type="match status" value="1"/>
</dbReference>
<dbReference type="STRING" id="498019.A0A2H1A5S5"/>
<dbReference type="InterPro" id="IPR048841">
    <property type="entry name" value="PAN2_N"/>
</dbReference>
<keyword evidence="9 10" id="KW-0269">Exonuclease</keyword>
<accession>A0A2H1A5S5</accession>
<proteinExistence type="inferred from homology"/>
<evidence type="ECO:0000259" key="12">
    <source>
        <dbReference type="SMART" id="SM00479"/>
    </source>
</evidence>
<comment type="subcellular location">
    <subcellularLocation>
        <location evidence="2 10">Cytoplasm</location>
    </subcellularLocation>
</comment>
<dbReference type="SUPFAM" id="SSF54001">
    <property type="entry name" value="Cysteine proteinases"/>
    <property type="match status" value="1"/>
</dbReference>
<evidence type="ECO:0000313" key="13">
    <source>
        <dbReference type="EMBL" id="PIS58234.1"/>
    </source>
</evidence>
<evidence type="ECO:0000256" key="9">
    <source>
        <dbReference type="ARBA" id="ARBA00022839"/>
    </source>
</evidence>
<evidence type="ECO:0000256" key="10">
    <source>
        <dbReference type="HAMAP-Rule" id="MF_03182"/>
    </source>
</evidence>
<dbReference type="AlphaFoldDB" id="A0A2H1A5S5"/>
<feature type="compositionally biased region" description="Basic and acidic residues" evidence="11">
    <location>
        <begin position="456"/>
        <end position="467"/>
    </location>
</feature>
<dbReference type="Gene3D" id="2.130.10.10">
    <property type="entry name" value="YVTN repeat-like/Quinoprotein amine dehydrogenase"/>
    <property type="match status" value="1"/>
</dbReference>
<gene>
    <name evidence="10" type="primary">PAN2</name>
    <name evidence="13" type="ORF">B9J08_000725</name>
    <name evidence="14" type="ORF">CA7LBN_002299</name>
</gene>
<dbReference type="Proteomes" id="UP000825438">
    <property type="component" value="Chromosome II"/>
</dbReference>
<dbReference type="EMBL" id="PEKT02000002">
    <property type="protein sequence ID" value="PIS58234.1"/>
    <property type="molecule type" value="Genomic_DNA"/>
</dbReference>
<dbReference type="Gene3D" id="3.30.420.10">
    <property type="entry name" value="Ribonuclease H-like superfamily/Ribonuclease H"/>
    <property type="match status" value="1"/>
</dbReference>
<dbReference type="GO" id="GO:0004535">
    <property type="term" value="F:poly(A)-specific ribonuclease activity"/>
    <property type="evidence" value="ECO:0007669"/>
    <property type="project" value="UniProtKB-UniRule"/>
</dbReference>
<reference evidence="13" key="1">
    <citation type="journal article" date="2017" name="Clin. Infect. Dis.">
        <title>Simultaneous emergence of multidrug-resistant Candida auris on 3 continents confirmed by whole-genome sequencing and epidemiological analyses.</title>
        <authorList>
            <person name="Lockhart S.R."/>
            <person name="Etienne K.A."/>
            <person name="Vallabhaneni S."/>
            <person name="Farooqi J."/>
            <person name="Chowdhary A."/>
            <person name="Govender N.P."/>
            <person name="Colombo A.L."/>
            <person name="Calvo B."/>
            <person name="Cuomo C.A."/>
            <person name="Desjardins C.A."/>
            <person name="Berkow E.L."/>
            <person name="Castanheira M."/>
            <person name="Magobo R.E."/>
            <person name="Jabeen K."/>
            <person name="Asghar R.J."/>
            <person name="Meis J.F."/>
            <person name="Jackson B."/>
            <person name="Chiller T."/>
            <person name="Litvintseva A.P."/>
        </authorList>
    </citation>
    <scope>NUCLEOTIDE SEQUENCE [LARGE SCALE GENOMIC DNA]</scope>
    <source>
        <strain evidence="13">B8441</strain>
    </source>
</reference>
<dbReference type="VEuPathDB" id="FungiDB:CJI97_000726"/>
<keyword evidence="6 10" id="KW-0540">Nuclease</keyword>
<dbReference type="SUPFAM" id="SSF50978">
    <property type="entry name" value="WD40 repeat-like"/>
    <property type="match status" value="1"/>
</dbReference>
<keyword evidence="8 10" id="KW-0378">Hydrolase</keyword>
<dbReference type="VEuPathDB" id="FungiDB:CJI96_0003374"/>
<dbReference type="Gene3D" id="3.90.70.10">
    <property type="entry name" value="Cysteine proteinases"/>
    <property type="match status" value="1"/>
</dbReference>
<comment type="caution">
    <text evidence="10">Lacks conserved residue(s) required for the propagation of feature annotation.</text>
</comment>
<comment type="function">
    <text evidence="10">Catalytic subunit of the poly(A)-nuclease (PAN) deadenylation complex, one of two cytoplasmic mRNA deadenylases involved in mRNA turnover. PAN specifically shortens poly(A) tails of RNA and the activity is stimulated by poly(A)-binding protein PAB1. PAN deadenylation is followed by rapid degradation of the shortened mRNA tails by the CCR4-NOT complex. Deadenylated mRNAs are then degraded by two alternative mechanisms, namely exosome-mediated 3'-5' exonucleolytic degradation, or deadenlyation-dependent mRNA decaping and subsequent 5'-3' exonucleolytic degradation by XRN1. May also be involved in post-transcriptional maturation of mRNA poly(A) tails.</text>
</comment>
<dbReference type="Pfam" id="PF20770">
    <property type="entry name" value="PAN2_N"/>
    <property type="match status" value="1"/>
</dbReference>
<feature type="binding site" evidence="10">
    <location>
        <position position="1001"/>
    </location>
    <ligand>
        <name>a divalent metal cation</name>
        <dbReference type="ChEBI" id="CHEBI:60240"/>
        <note>catalytic</note>
    </ligand>
</feature>
<dbReference type="InterPro" id="IPR030843">
    <property type="entry name" value="PAN2"/>
</dbReference>
<evidence type="ECO:0000256" key="5">
    <source>
        <dbReference type="ARBA" id="ARBA00022664"/>
    </source>
</evidence>
<dbReference type="InterPro" id="IPR036322">
    <property type="entry name" value="WD40_repeat_dom_sf"/>
</dbReference>
<dbReference type="InterPro" id="IPR038765">
    <property type="entry name" value="Papain-like_cys_pep_sf"/>
</dbReference>
<dbReference type="CDD" id="cd06143">
    <property type="entry name" value="PAN2_exo"/>
    <property type="match status" value="1"/>
</dbReference>
<feature type="binding site" evidence="10">
    <location>
        <position position="1003"/>
    </location>
    <ligand>
        <name>a divalent metal cation</name>
        <dbReference type="ChEBI" id="CHEBI:60240"/>
        <note>catalytic</note>
    </ligand>
</feature>
<dbReference type="PANTHER" id="PTHR15728:SF0">
    <property type="entry name" value="PAN2-PAN3 DEADENYLATION COMPLEX CATALYTIC SUBUNIT PAN2"/>
    <property type="match status" value="1"/>
</dbReference>
<protein>
    <recommendedName>
        <fullName evidence="10">PAN2-PAN3 deadenylation complex catalytic subunit PAN2</fullName>
        <ecNumber evidence="10">3.1.13.4</ecNumber>
    </recommendedName>
    <alternativeName>
        <fullName evidence="10">PAB1P-dependent poly(A)-specific ribonuclease</fullName>
    </alternativeName>
    <alternativeName>
        <fullName evidence="10">Poly(A)-nuclease deadenylation complex subunit 2</fullName>
        <shortName evidence="10">PAN deadenylation complex subunit 2</shortName>
    </alternativeName>
</protein>
<dbReference type="GO" id="GO:0000932">
    <property type="term" value="C:P-body"/>
    <property type="evidence" value="ECO:0007669"/>
    <property type="project" value="TreeGrafter"/>
</dbReference>
<comment type="cofactor">
    <cofactor evidence="10">
        <name>a divalent metal cation</name>
        <dbReference type="ChEBI" id="CHEBI:60240"/>
    </cofactor>
    <text evidence="10">Binds 2 metal cations per subunit in the catalytic exonuclease domain.</text>
</comment>
<dbReference type="EC" id="3.1.13.4" evidence="10"/>
<feature type="domain" description="Exonuclease" evidence="12">
    <location>
        <begin position="996"/>
        <end position="1180"/>
    </location>
</feature>
<dbReference type="GO" id="GO:0046872">
    <property type="term" value="F:metal ion binding"/>
    <property type="evidence" value="ECO:0007669"/>
    <property type="project" value="UniProtKB-KW"/>
</dbReference>
<comment type="activity regulation">
    <text evidence="10">Positively regulated by the regulatory subunit PAN3.</text>
</comment>
<dbReference type="OMA" id="TQELLWT"/>
<dbReference type="VEuPathDB" id="FungiDB:CJJ07_000562"/>
<dbReference type="GO" id="GO:0031251">
    <property type="term" value="C:PAN complex"/>
    <property type="evidence" value="ECO:0007669"/>
    <property type="project" value="UniProtKB-UniRule"/>
</dbReference>
<dbReference type="InterPro" id="IPR036397">
    <property type="entry name" value="RNaseH_sf"/>
</dbReference>
<keyword evidence="4" id="KW-0853">WD repeat</keyword>
<keyword evidence="5 10" id="KW-0507">mRNA processing</keyword>
<feature type="binding site" evidence="10">
    <location>
        <position position="1110"/>
    </location>
    <ligand>
        <name>a divalent metal cation</name>
        <dbReference type="ChEBI" id="CHEBI:60240"/>
        <note>catalytic</note>
    </ligand>
</feature>
<comment type="domain">
    <text evidence="10">The linker, or PAN3 interaction domain (PID), between the WD40 repeats and the pseudo-UCH domain mediates interaction with PAN3.</text>
</comment>
<dbReference type="GO" id="GO:0006397">
    <property type="term" value="P:mRNA processing"/>
    <property type="evidence" value="ECO:0007669"/>
    <property type="project" value="UniProtKB-KW"/>
</dbReference>